<sequence length="1290" mass="142207">MGKQKLSYSTFLFFSLTLIIITLSIKPNFGSASLEEANAFLKWKASLEIPKNSMLSSWIPLPLNSSASAPCTSWFGVVCNADGSIHRLNLSSSGLKGTLHQFGNLTQLQRLDLSSNRLVGEIPKEFGKMKNMLELYLAGNHLSGVIPVELGFCELLEVLDLSKNRLNGSIPTSIGQWAQIHFLNLSNNKLSDKIPSEISNLVHLTELDLSHNFLTKEIPSGVQSLQSLQKLDLSHNRLSGSIPEAFTSLPRGIDINLSFNNLSGPVPPYASFVNASIERNPDLCGNITGVKLCPTQIMKKKNDPFHHKLILVIMIPLIGGILLGVFTYGLISYQQQKKKSPQKPLDEKSGDYFSTATFDGKVVYVDILKATNDFDEAYCIGTGGYGTVYKAKLQPNNVVAVKKLHSSSEKVDHNGFINEVRALTNIRHRNIVKLYGYCSHVRHSFLIYEYLENGSLGSILRSDTFIKELDWLKRVDIVKGVANGLAYMHHDCSPPIIHRDISIANILLDSDYEAHISDFGTSKLLKLDSSNWTTITGTYGYIAPELAYTMVATEKCDVYSFGVVALEVVMGKHPGDLITSLPTLSVDYLVPKNVGDSRIPPPSSQVEKQLELLLEDVLELGNLKSLTDLALHNNQLSGIPSSLGDLTSLNVLYLYNNQLSGPIPIELGNLKSLTHLEVSANQLSGSIPSSLANLSNVQWLTLSDNKLSGPIPSELGKLKSLTDLLVYGNQLSGFIPSSFGDLTSLNHLYMHHNQLAGPIPSELAKLKYLTDFQVNNNQISGYIPPEFGNLTKLHRLNLSSNNLVGNHLLGVIPVELGFCELLEVLDLSKNRLNGSIPSSIGQWAQIHFLNLSNNKLSDKIPSEISTLVHLTELDLSHNFLTKEIPSGVQSLQRLQKLDLSHNRLSGSIPDAFKSFPSGIDINLSFNNLSGPVPPYANFVNASIERNPDLCGNITRVKLCPTQIMKKKNDPFHHKLILVIMIPLIRAILLGVFTYGLVSYQQQKKKSPQKPLDEESGDYFSTTTFDGKVVYVDILKATNDFDEAYCIGTGGYGTVYKAELQPNNVVAVKKLHSSSEKVDHNGFINEVRALTNIRHRNIVKLYGYCSHGVANGLAYMHHDCSPPIIHRDISIANILLDSDYEAHISDFGTSKLLKLDSSNWTTITGTYGYIGPESFGIVITFFLFSSRVSLDIELAYTMVATEKCDVYSFGVVALEVVMGKHPGDLITSLPTLSVDYLVPKNVGDSRIPPPSSQVEKQLELVLSLSRACLNSNPHERPTMQQVSNMLMKDLL</sequence>
<dbReference type="InterPro" id="IPR011009">
    <property type="entry name" value="Kinase-like_dom_sf"/>
</dbReference>
<evidence type="ECO:0000256" key="12">
    <source>
        <dbReference type="ARBA" id="ARBA00022741"/>
    </source>
</evidence>
<evidence type="ECO:0000256" key="8">
    <source>
        <dbReference type="ARBA" id="ARBA00022679"/>
    </source>
</evidence>
<evidence type="ECO:0000256" key="6">
    <source>
        <dbReference type="ARBA" id="ARBA00022553"/>
    </source>
</evidence>
<dbReference type="PROSITE" id="PS50011">
    <property type="entry name" value="PROTEIN_KINASE_DOM"/>
    <property type="match status" value="2"/>
</dbReference>
<keyword evidence="16 22" id="KW-0472">Membrane</keyword>
<keyword evidence="17" id="KW-0675">Receptor</keyword>
<evidence type="ECO:0000313" key="24">
    <source>
        <dbReference type="EMBL" id="KAJ0215453.1"/>
    </source>
</evidence>
<dbReference type="Pfam" id="PF00560">
    <property type="entry name" value="LRR_1"/>
    <property type="match status" value="11"/>
</dbReference>
<dbReference type="Pfam" id="PF07714">
    <property type="entry name" value="PK_Tyr_Ser-Thr"/>
    <property type="match status" value="1"/>
</dbReference>
<dbReference type="GO" id="GO:0004674">
    <property type="term" value="F:protein serine/threonine kinase activity"/>
    <property type="evidence" value="ECO:0007669"/>
    <property type="project" value="UniProtKB-KW"/>
</dbReference>
<evidence type="ECO:0000256" key="19">
    <source>
        <dbReference type="ARBA" id="ARBA00047899"/>
    </source>
</evidence>
<keyword evidence="11" id="KW-0677">Repeat</keyword>
<evidence type="ECO:0000256" key="18">
    <source>
        <dbReference type="ARBA" id="ARBA00023180"/>
    </source>
</evidence>
<dbReference type="Pfam" id="PF08263">
    <property type="entry name" value="LRRNT_2"/>
    <property type="match status" value="1"/>
</dbReference>
<evidence type="ECO:0000256" key="2">
    <source>
        <dbReference type="ARBA" id="ARBA00004479"/>
    </source>
</evidence>
<dbReference type="EMBL" id="NBSK02000003">
    <property type="protein sequence ID" value="KAJ0215453.1"/>
    <property type="molecule type" value="Genomic_DNA"/>
</dbReference>
<keyword evidence="13" id="KW-0418">Kinase</keyword>
<dbReference type="Proteomes" id="UP000235145">
    <property type="component" value="Unassembled WGS sequence"/>
</dbReference>
<dbReference type="SUPFAM" id="SSF52058">
    <property type="entry name" value="L domain-like"/>
    <property type="match status" value="2"/>
</dbReference>
<dbReference type="FunFam" id="1.10.510.10:FF:000358">
    <property type="entry name" value="Putative leucine-rich repeat receptor-like serine/threonine-protein kinase"/>
    <property type="match status" value="1"/>
</dbReference>
<name>A0A9R1W3X1_LACSA</name>
<evidence type="ECO:0000256" key="5">
    <source>
        <dbReference type="ARBA" id="ARBA00022527"/>
    </source>
</evidence>
<protein>
    <recommendedName>
        <fullName evidence="3">non-specific serine/threonine protein kinase</fullName>
        <ecNumber evidence="3">2.7.11.1</ecNumber>
    </recommendedName>
</protein>
<evidence type="ECO:0000256" key="3">
    <source>
        <dbReference type="ARBA" id="ARBA00012513"/>
    </source>
</evidence>
<evidence type="ECO:0000256" key="15">
    <source>
        <dbReference type="ARBA" id="ARBA00022989"/>
    </source>
</evidence>
<evidence type="ECO:0000256" key="4">
    <source>
        <dbReference type="ARBA" id="ARBA00022475"/>
    </source>
</evidence>
<evidence type="ECO:0000256" key="11">
    <source>
        <dbReference type="ARBA" id="ARBA00022737"/>
    </source>
</evidence>
<dbReference type="PROSITE" id="PS51450">
    <property type="entry name" value="LRR"/>
    <property type="match status" value="2"/>
</dbReference>
<dbReference type="InterPro" id="IPR003591">
    <property type="entry name" value="Leu-rich_rpt_typical-subtyp"/>
</dbReference>
<feature type="domain" description="Protein kinase" evidence="23">
    <location>
        <begin position="374"/>
        <end position="637"/>
    </location>
</feature>
<reference evidence="24 25" key="1">
    <citation type="journal article" date="2017" name="Nat. Commun.">
        <title>Genome assembly with in vitro proximity ligation data and whole-genome triplication in lettuce.</title>
        <authorList>
            <person name="Reyes-Chin-Wo S."/>
            <person name="Wang Z."/>
            <person name="Yang X."/>
            <person name="Kozik A."/>
            <person name="Arikit S."/>
            <person name="Song C."/>
            <person name="Xia L."/>
            <person name="Froenicke L."/>
            <person name="Lavelle D.O."/>
            <person name="Truco M.J."/>
            <person name="Xia R."/>
            <person name="Zhu S."/>
            <person name="Xu C."/>
            <person name="Xu H."/>
            <person name="Xu X."/>
            <person name="Cox K."/>
            <person name="Korf I."/>
            <person name="Meyers B.C."/>
            <person name="Michelmore R.W."/>
        </authorList>
    </citation>
    <scope>NUCLEOTIDE SEQUENCE [LARGE SCALE GENOMIC DNA]</scope>
    <source>
        <strain evidence="25">cv. Salinas</strain>
        <tissue evidence="24">Seedlings</tissue>
    </source>
</reference>
<evidence type="ECO:0000256" key="9">
    <source>
        <dbReference type="ARBA" id="ARBA00022692"/>
    </source>
</evidence>
<keyword evidence="18" id="KW-0325">Glycoprotein</keyword>
<dbReference type="FunFam" id="3.80.10.10:FF:000095">
    <property type="entry name" value="LRR receptor-like serine/threonine-protein kinase GSO1"/>
    <property type="match status" value="3"/>
</dbReference>
<keyword evidence="7" id="KW-0433">Leucine-rich repeat</keyword>
<keyword evidence="9 22" id="KW-0812">Transmembrane</keyword>
<keyword evidence="10" id="KW-0732">Signal</keyword>
<evidence type="ECO:0000259" key="23">
    <source>
        <dbReference type="PROSITE" id="PS50011"/>
    </source>
</evidence>
<dbReference type="InterPro" id="IPR013210">
    <property type="entry name" value="LRR_N_plant-typ"/>
</dbReference>
<dbReference type="InterPro" id="IPR051716">
    <property type="entry name" value="Plant_RL_S/T_kinase"/>
</dbReference>
<keyword evidence="6" id="KW-0597">Phosphoprotein</keyword>
<dbReference type="InterPro" id="IPR008266">
    <property type="entry name" value="Tyr_kinase_AS"/>
</dbReference>
<dbReference type="GO" id="GO:0009755">
    <property type="term" value="P:hormone-mediated signaling pathway"/>
    <property type="evidence" value="ECO:0000318"/>
    <property type="project" value="GO_Central"/>
</dbReference>
<evidence type="ECO:0000256" key="7">
    <source>
        <dbReference type="ARBA" id="ARBA00022614"/>
    </source>
</evidence>
<evidence type="ECO:0000256" key="1">
    <source>
        <dbReference type="ARBA" id="ARBA00004162"/>
    </source>
</evidence>
<dbReference type="GO" id="GO:0051707">
    <property type="term" value="P:response to other organism"/>
    <property type="evidence" value="ECO:0007669"/>
    <property type="project" value="UniProtKB-ARBA"/>
</dbReference>
<feature type="transmembrane region" description="Helical" evidence="22">
    <location>
        <begin position="309"/>
        <end position="331"/>
    </location>
</feature>
<organism evidence="24 25">
    <name type="scientific">Lactuca sativa</name>
    <name type="common">Garden lettuce</name>
    <dbReference type="NCBI Taxonomy" id="4236"/>
    <lineage>
        <taxon>Eukaryota</taxon>
        <taxon>Viridiplantae</taxon>
        <taxon>Streptophyta</taxon>
        <taxon>Embryophyta</taxon>
        <taxon>Tracheophyta</taxon>
        <taxon>Spermatophyta</taxon>
        <taxon>Magnoliopsida</taxon>
        <taxon>eudicotyledons</taxon>
        <taxon>Gunneridae</taxon>
        <taxon>Pentapetalae</taxon>
        <taxon>asterids</taxon>
        <taxon>campanulids</taxon>
        <taxon>Asterales</taxon>
        <taxon>Asteraceae</taxon>
        <taxon>Cichorioideae</taxon>
        <taxon>Cichorieae</taxon>
        <taxon>Lactucinae</taxon>
        <taxon>Lactuca</taxon>
    </lineage>
</organism>
<keyword evidence="8" id="KW-0808">Transferase</keyword>
<dbReference type="PROSITE" id="PS00109">
    <property type="entry name" value="PROTEIN_KINASE_TYR"/>
    <property type="match status" value="2"/>
</dbReference>
<keyword evidence="25" id="KW-1185">Reference proteome</keyword>
<gene>
    <name evidence="24" type="ORF">LSAT_V11C300128040</name>
</gene>
<evidence type="ECO:0000256" key="14">
    <source>
        <dbReference type="ARBA" id="ARBA00022840"/>
    </source>
</evidence>
<feature type="transmembrane region" description="Helical" evidence="22">
    <location>
        <begin position="6"/>
        <end position="25"/>
    </location>
</feature>
<dbReference type="Gene3D" id="1.10.510.10">
    <property type="entry name" value="Transferase(Phosphotransferase) domain 1"/>
    <property type="match status" value="2"/>
</dbReference>
<keyword evidence="15 22" id="KW-1133">Transmembrane helix</keyword>
<evidence type="ECO:0000256" key="22">
    <source>
        <dbReference type="SAM" id="Phobius"/>
    </source>
</evidence>
<comment type="catalytic activity">
    <reaction evidence="20">
        <text>L-seryl-[protein] + ATP = O-phospho-L-seryl-[protein] + ADP + H(+)</text>
        <dbReference type="Rhea" id="RHEA:17989"/>
        <dbReference type="Rhea" id="RHEA-COMP:9863"/>
        <dbReference type="Rhea" id="RHEA-COMP:11604"/>
        <dbReference type="ChEBI" id="CHEBI:15378"/>
        <dbReference type="ChEBI" id="CHEBI:29999"/>
        <dbReference type="ChEBI" id="CHEBI:30616"/>
        <dbReference type="ChEBI" id="CHEBI:83421"/>
        <dbReference type="ChEBI" id="CHEBI:456216"/>
        <dbReference type="EC" id="2.7.11.1"/>
    </reaction>
</comment>
<dbReference type="PROSITE" id="PS00107">
    <property type="entry name" value="PROTEIN_KINASE_ATP"/>
    <property type="match status" value="2"/>
</dbReference>
<dbReference type="SUPFAM" id="SSF56112">
    <property type="entry name" value="Protein kinase-like (PK-like)"/>
    <property type="match status" value="2"/>
</dbReference>
<dbReference type="PANTHER" id="PTHR48053">
    <property type="entry name" value="LEUCINE RICH REPEAT FAMILY PROTEIN, EXPRESSED"/>
    <property type="match status" value="1"/>
</dbReference>
<dbReference type="InterPro" id="IPR000719">
    <property type="entry name" value="Prot_kinase_dom"/>
</dbReference>
<dbReference type="FunFam" id="3.30.200.20:FF:000309">
    <property type="entry name" value="Leucine-rich repeat receptor protein kinase MSP1"/>
    <property type="match status" value="2"/>
</dbReference>
<dbReference type="Gene3D" id="3.80.10.10">
    <property type="entry name" value="Ribonuclease Inhibitor"/>
    <property type="match status" value="4"/>
</dbReference>
<dbReference type="SMART" id="SM00365">
    <property type="entry name" value="LRR_SD22"/>
    <property type="match status" value="8"/>
</dbReference>
<proteinExistence type="predicted"/>
<evidence type="ECO:0000256" key="20">
    <source>
        <dbReference type="ARBA" id="ARBA00048679"/>
    </source>
</evidence>
<comment type="subcellular location">
    <subcellularLocation>
        <location evidence="1">Cell membrane</location>
        <topology evidence="1">Single-pass membrane protein</topology>
    </subcellularLocation>
    <subcellularLocation>
        <location evidence="2">Membrane</location>
        <topology evidence="2">Single-pass type I membrane protein</topology>
    </subcellularLocation>
</comment>
<keyword evidence="14 21" id="KW-0067">ATP-binding</keyword>
<feature type="transmembrane region" description="Helical" evidence="22">
    <location>
        <begin position="975"/>
        <end position="997"/>
    </location>
</feature>
<dbReference type="InterPro" id="IPR001611">
    <property type="entry name" value="Leu-rich_rpt"/>
</dbReference>
<evidence type="ECO:0000256" key="10">
    <source>
        <dbReference type="ARBA" id="ARBA00022729"/>
    </source>
</evidence>
<feature type="domain" description="Protein kinase" evidence="23">
    <location>
        <begin position="1040"/>
        <end position="1290"/>
    </location>
</feature>
<dbReference type="PRINTS" id="PR00019">
    <property type="entry name" value="LEURICHRPT"/>
</dbReference>
<evidence type="ECO:0000256" key="17">
    <source>
        <dbReference type="ARBA" id="ARBA00023170"/>
    </source>
</evidence>
<evidence type="ECO:0000256" key="13">
    <source>
        <dbReference type="ARBA" id="ARBA00022777"/>
    </source>
</evidence>
<dbReference type="Pfam" id="PF00069">
    <property type="entry name" value="Pkinase"/>
    <property type="match status" value="2"/>
</dbReference>
<dbReference type="GO" id="GO:0038023">
    <property type="term" value="F:signaling receptor activity"/>
    <property type="evidence" value="ECO:0000318"/>
    <property type="project" value="GO_Central"/>
</dbReference>
<evidence type="ECO:0000313" key="25">
    <source>
        <dbReference type="Proteomes" id="UP000235145"/>
    </source>
</evidence>
<dbReference type="GO" id="GO:0005886">
    <property type="term" value="C:plasma membrane"/>
    <property type="evidence" value="ECO:0000318"/>
    <property type="project" value="GO_Central"/>
</dbReference>
<comment type="catalytic activity">
    <reaction evidence="19">
        <text>L-threonyl-[protein] + ATP = O-phospho-L-threonyl-[protein] + ADP + H(+)</text>
        <dbReference type="Rhea" id="RHEA:46608"/>
        <dbReference type="Rhea" id="RHEA-COMP:11060"/>
        <dbReference type="Rhea" id="RHEA-COMP:11605"/>
        <dbReference type="ChEBI" id="CHEBI:15378"/>
        <dbReference type="ChEBI" id="CHEBI:30013"/>
        <dbReference type="ChEBI" id="CHEBI:30616"/>
        <dbReference type="ChEBI" id="CHEBI:61977"/>
        <dbReference type="ChEBI" id="CHEBI:456216"/>
        <dbReference type="EC" id="2.7.11.1"/>
    </reaction>
</comment>
<dbReference type="InterPro" id="IPR032675">
    <property type="entry name" value="LRR_dom_sf"/>
</dbReference>
<evidence type="ECO:0000256" key="16">
    <source>
        <dbReference type="ARBA" id="ARBA00023136"/>
    </source>
</evidence>
<dbReference type="PANTHER" id="PTHR48053:SF128">
    <property type="entry name" value="PROTEIN KINASE DOMAIN-CONTAINING PROTEIN"/>
    <property type="match status" value="1"/>
</dbReference>
<evidence type="ECO:0000256" key="21">
    <source>
        <dbReference type="PROSITE-ProRule" id="PRU10141"/>
    </source>
</evidence>
<feature type="binding site" evidence="21">
    <location>
        <position position="1069"/>
    </location>
    <ligand>
        <name>ATP</name>
        <dbReference type="ChEBI" id="CHEBI:30616"/>
    </ligand>
</feature>
<keyword evidence="12 21" id="KW-0547">Nucleotide-binding</keyword>
<dbReference type="InterPro" id="IPR017441">
    <property type="entry name" value="Protein_kinase_ATP_BS"/>
</dbReference>
<feature type="binding site" evidence="21">
    <location>
        <position position="403"/>
    </location>
    <ligand>
        <name>ATP</name>
        <dbReference type="ChEBI" id="CHEBI:30616"/>
    </ligand>
</feature>
<dbReference type="SMART" id="SM00369">
    <property type="entry name" value="LRR_TYP"/>
    <property type="match status" value="12"/>
</dbReference>
<dbReference type="GO" id="GO:0005524">
    <property type="term" value="F:ATP binding"/>
    <property type="evidence" value="ECO:0007669"/>
    <property type="project" value="UniProtKB-UniRule"/>
</dbReference>
<dbReference type="InterPro" id="IPR001245">
    <property type="entry name" value="Ser-Thr/Tyr_kinase_cat_dom"/>
</dbReference>
<dbReference type="EC" id="2.7.11.1" evidence="3"/>
<accession>A0A9R1W3X1</accession>
<dbReference type="Pfam" id="PF13855">
    <property type="entry name" value="LRR_8"/>
    <property type="match status" value="2"/>
</dbReference>
<dbReference type="GO" id="GO:0006952">
    <property type="term" value="P:defense response"/>
    <property type="evidence" value="ECO:0007669"/>
    <property type="project" value="UniProtKB-ARBA"/>
</dbReference>
<keyword evidence="4" id="KW-1003">Cell membrane</keyword>
<keyword evidence="5" id="KW-0723">Serine/threonine-protein kinase</keyword>
<comment type="caution">
    <text evidence="24">The sequence shown here is derived from an EMBL/GenBank/DDBJ whole genome shotgun (WGS) entry which is preliminary data.</text>
</comment>
<dbReference type="Gene3D" id="3.30.200.20">
    <property type="entry name" value="Phosphorylase Kinase, domain 1"/>
    <property type="match status" value="2"/>
</dbReference>